<dbReference type="PANTHER" id="PTHR30055">
    <property type="entry name" value="HTH-TYPE TRANSCRIPTIONAL REGULATOR RUTR"/>
    <property type="match status" value="1"/>
</dbReference>
<dbReference type="PRINTS" id="PR00455">
    <property type="entry name" value="HTHTETR"/>
</dbReference>
<evidence type="ECO:0000313" key="6">
    <source>
        <dbReference type="Proteomes" id="UP000548476"/>
    </source>
</evidence>
<feature type="DNA-binding region" description="H-T-H motif" evidence="2">
    <location>
        <begin position="42"/>
        <end position="61"/>
    </location>
</feature>
<organism evidence="5 6">
    <name type="scientific">Phytomonospora endophytica</name>
    <dbReference type="NCBI Taxonomy" id="714109"/>
    <lineage>
        <taxon>Bacteria</taxon>
        <taxon>Bacillati</taxon>
        <taxon>Actinomycetota</taxon>
        <taxon>Actinomycetes</taxon>
        <taxon>Micromonosporales</taxon>
        <taxon>Micromonosporaceae</taxon>
        <taxon>Phytomonospora</taxon>
    </lineage>
</organism>
<dbReference type="InterPro" id="IPR001647">
    <property type="entry name" value="HTH_TetR"/>
</dbReference>
<dbReference type="PROSITE" id="PS50977">
    <property type="entry name" value="HTH_TETR_2"/>
    <property type="match status" value="1"/>
</dbReference>
<dbReference type="GO" id="GO:0000976">
    <property type="term" value="F:transcription cis-regulatory region binding"/>
    <property type="evidence" value="ECO:0007669"/>
    <property type="project" value="TreeGrafter"/>
</dbReference>
<evidence type="ECO:0000313" key="5">
    <source>
        <dbReference type="EMBL" id="MBB6032602.1"/>
    </source>
</evidence>
<evidence type="ECO:0000256" key="1">
    <source>
        <dbReference type="ARBA" id="ARBA00023125"/>
    </source>
</evidence>
<comment type="caution">
    <text evidence="5">The sequence shown here is derived from an EMBL/GenBank/DDBJ whole genome shotgun (WGS) entry which is preliminary data.</text>
</comment>
<dbReference type="Proteomes" id="UP000548476">
    <property type="component" value="Unassembled WGS sequence"/>
</dbReference>
<sequence>MRDQVGDARRGSSGEDRQRRTRQQIAASALALFAEQGYADTTVDQIAASAGVARRTFFRYFPGKDDAIFPDHDETLARVAAVLDGAEPGEEPLSVVYRGIREVLRMYAADPKASVARYRLLREVPALREREIAVVSRYERLFTRYLLDHADRVPVDDVDAPLLAEVAAAAIVAAHNHVLRLWLRAGGDGDVEARLERAVGTVRRRFVGTNGSAVPVGGDRVNGELAGGGASVPGTVVVVARTDLDSAEVAERVRRALEG</sequence>
<dbReference type="RefSeq" id="WP_203686103.1">
    <property type="nucleotide sequence ID" value="NZ_BONT01000038.1"/>
</dbReference>
<gene>
    <name evidence="5" type="ORF">HNR73_000444</name>
</gene>
<dbReference type="InterPro" id="IPR009057">
    <property type="entry name" value="Homeodomain-like_sf"/>
</dbReference>
<evidence type="ECO:0000256" key="2">
    <source>
        <dbReference type="PROSITE-ProRule" id="PRU00335"/>
    </source>
</evidence>
<name>A0A841FGC6_9ACTN</name>
<evidence type="ECO:0000259" key="4">
    <source>
        <dbReference type="PROSITE" id="PS50977"/>
    </source>
</evidence>
<dbReference type="Gene3D" id="1.10.357.10">
    <property type="entry name" value="Tetracycline Repressor, domain 2"/>
    <property type="match status" value="1"/>
</dbReference>
<keyword evidence="1 2" id="KW-0238">DNA-binding</keyword>
<dbReference type="Pfam" id="PF00440">
    <property type="entry name" value="TetR_N"/>
    <property type="match status" value="1"/>
</dbReference>
<dbReference type="InterPro" id="IPR050109">
    <property type="entry name" value="HTH-type_TetR-like_transc_reg"/>
</dbReference>
<dbReference type="InterPro" id="IPR023772">
    <property type="entry name" value="DNA-bd_HTH_TetR-type_CS"/>
</dbReference>
<protein>
    <submittedName>
        <fullName evidence="5">AcrR family transcriptional regulator</fullName>
    </submittedName>
</protein>
<dbReference type="GO" id="GO:0003700">
    <property type="term" value="F:DNA-binding transcription factor activity"/>
    <property type="evidence" value="ECO:0007669"/>
    <property type="project" value="TreeGrafter"/>
</dbReference>
<evidence type="ECO:0000256" key="3">
    <source>
        <dbReference type="SAM" id="MobiDB-lite"/>
    </source>
</evidence>
<proteinExistence type="predicted"/>
<keyword evidence="6" id="KW-1185">Reference proteome</keyword>
<dbReference type="Gene3D" id="1.10.10.60">
    <property type="entry name" value="Homeodomain-like"/>
    <property type="match status" value="1"/>
</dbReference>
<dbReference type="EMBL" id="JACHGT010000001">
    <property type="protein sequence ID" value="MBB6032602.1"/>
    <property type="molecule type" value="Genomic_DNA"/>
</dbReference>
<feature type="domain" description="HTH tetR-type" evidence="4">
    <location>
        <begin position="19"/>
        <end position="79"/>
    </location>
</feature>
<dbReference type="PROSITE" id="PS01081">
    <property type="entry name" value="HTH_TETR_1"/>
    <property type="match status" value="1"/>
</dbReference>
<feature type="compositionally biased region" description="Basic and acidic residues" evidence="3">
    <location>
        <begin position="1"/>
        <end position="18"/>
    </location>
</feature>
<accession>A0A841FGC6</accession>
<dbReference type="SUPFAM" id="SSF46689">
    <property type="entry name" value="Homeodomain-like"/>
    <property type="match status" value="1"/>
</dbReference>
<reference evidence="5 6" key="1">
    <citation type="submission" date="2020-08" db="EMBL/GenBank/DDBJ databases">
        <title>Genomic Encyclopedia of Type Strains, Phase IV (KMG-IV): sequencing the most valuable type-strain genomes for metagenomic binning, comparative biology and taxonomic classification.</title>
        <authorList>
            <person name="Goeker M."/>
        </authorList>
    </citation>
    <scope>NUCLEOTIDE SEQUENCE [LARGE SCALE GENOMIC DNA]</scope>
    <source>
        <strain evidence="5 6">YIM 65646</strain>
    </source>
</reference>
<dbReference type="AlphaFoldDB" id="A0A841FGC6"/>
<dbReference type="PANTHER" id="PTHR30055:SF226">
    <property type="entry name" value="HTH-TYPE TRANSCRIPTIONAL REGULATOR PKSA"/>
    <property type="match status" value="1"/>
</dbReference>
<feature type="region of interest" description="Disordered" evidence="3">
    <location>
        <begin position="1"/>
        <end position="21"/>
    </location>
</feature>